<organism evidence="3 4">
    <name type="scientific">Trichinella nativa</name>
    <dbReference type="NCBI Taxonomy" id="6335"/>
    <lineage>
        <taxon>Eukaryota</taxon>
        <taxon>Metazoa</taxon>
        <taxon>Ecdysozoa</taxon>
        <taxon>Nematoda</taxon>
        <taxon>Enoplea</taxon>
        <taxon>Dorylaimia</taxon>
        <taxon>Trichinellida</taxon>
        <taxon>Trichinellidae</taxon>
        <taxon>Trichinella</taxon>
    </lineage>
</organism>
<dbReference type="STRING" id="6335.A0A0V1LAS9"/>
<feature type="compositionally biased region" description="Basic and acidic residues" evidence="1">
    <location>
        <begin position="166"/>
        <end position="181"/>
    </location>
</feature>
<dbReference type="PANTHER" id="PTHR37984">
    <property type="entry name" value="PROTEIN CBG26694"/>
    <property type="match status" value="1"/>
</dbReference>
<dbReference type="SUPFAM" id="SSF56672">
    <property type="entry name" value="DNA/RNA polymerases"/>
    <property type="match status" value="1"/>
</dbReference>
<keyword evidence="4" id="KW-1185">Reference proteome</keyword>
<dbReference type="Gene3D" id="3.30.420.10">
    <property type="entry name" value="Ribonuclease H-like superfamily/Ribonuclease H"/>
    <property type="match status" value="1"/>
</dbReference>
<dbReference type="AlphaFoldDB" id="A0A0V1LAS9"/>
<dbReference type="PANTHER" id="PTHR37984:SF5">
    <property type="entry name" value="PROTEIN NYNRIN-LIKE"/>
    <property type="match status" value="1"/>
</dbReference>
<dbReference type="Pfam" id="PF00078">
    <property type="entry name" value="RVT_1"/>
    <property type="match status" value="1"/>
</dbReference>
<evidence type="ECO:0000313" key="4">
    <source>
        <dbReference type="Proteomes" id="UP000054721"/>
    </source>
</evidence>
<dbReference type="Proteomes" id="UP000054721">
    <property type="component" value="Unassembled WGS sequence"/>
</dbReference>
<dbReference type="InterPro" id="IPR000477">
    <property type="entry name" value="RT_dom"/>
</dbReference>
<evidence type="ECO:0000313" key="3">
    <source>
        <dbReference type="EMBL" id="KRZ56554.1"/>
    </source>
</evidence>
<sequence length="633" mass="71159">MDLTLTGLKWKKDLVYLDDVVIFGRTFQEHLNNLAEVLQRIRQSGLKLKPVKCRVCAEELPFLGHIVSIDGVRTDPSKIEKVASGPTPPITLEEHSYRKKHEPEGERVIAYASRALLKTERKQLLTWLKYFQEPKGQVARWLEHLQEYDMQVVHRRGLQHNNADAMSRRPEETEDNGDHPATEMPSVAVRTAAVPLSSKERAEPLEAPQDENIECITPAGLAVVITGKPTRWVPPNHARLSILEQLYNVIGGDHHGVKKTGEKCEGCEACACKKTPPIVNRAPMESIVVGNPIEIAVFDILGPVARSKNDNSYIMVVIDYFTRWAETVARKLVQQFVCRFGTLVKLLSDQGAQFQELSMEEAQDNDVGNVNPTGVIYLQCNRAQNHRIRTLRNYVWAPSVTPNGCSVQHELGKRNDHQQIRRRVGSPLPKRVRGCLKTQCGATDAAKQKQTKQEIYDTVDRAVRDYQTSQRGKLSHPEYQKPKTNPAGACQSLKAIKPWMGLYVNTSNGSSEAVAEAKPTREIQRLRRLLRSRGAIAREHGGVMHRICFAKIQSLLIIFVGRQGAQTGLSYAAKLSFPLFRRCKNSGPPMALFRFCLNLYLLYFNGIIVFRKTEMPALLELTAACILPSLGEI</sequence>
<evidence type="ECO:0000256" key="1">
    <source>
        <dbReference type="SAM" id="MobiDB-lite"/>
    </source>
</evidence>
<evidence type="ECO:0000259" key="2">
    <source>
        <dbReference type="PROSITE" id="PS50878"/>
    </source>
</evidence>
<feature type="domain" description="Reverse transcriptase" evidence="2">
    <location>
        <begin position="1"/>
        <end position="67"/>
    </location>
</feature>
<accession>A0A0V1LAS9</accession>
<dbReference type="GO" id="GO:0003676">
    <property type="term" value="F:nucleic acid binding"/>
    <property type="evidence" value="ECO:0007669"/>
    <property type="project" value="InterPro"/>
</dbReference>
<protein>
    <submittedName>
        <fullName evidence="3">Retrovirus-related Pol polyprotein from transposon</fullName>
    </submittedName>
</protein>
<gene>
    <name evidence="3" type="primary">pol</name>
    <name evidence="3" type="ORF">T02_3303</name>
</gene>
<dbReference type="SUPFAM" id="SSF53098">
    <property type="entry name" value="Ribonuclease H-like"/>
    <property type="match status" value="1"/>
</dbReference>
<name>A0A0V1LAS9_9BILA</name>
<feature type="region of interest" description="Disordered" evidence="1">
    <location>
        <begin position="160"/>
        <end position="187"/>
    </location>
</feature>
<dbReference type="OrthoDB" id="5868531at2759"/>
<dbReference type="GO" id="GO:0006259">
    <property type="term" value="P:DNA metabolic process"/>
    <property type="evidence" value="ECO:0007669"/>
    <property type="project" value="UniProtKB-ARBA"/>
</dbReference>
<dbReference type="InterPro" id="IPR050951">
    <property type="entry name" value="Retrovirus_Pol_polyprotein"/>
</dbReference>
<dbReference type="PROSITE" id="PS50878">
    <property type="entry name" value="RT_POL"/>
    <property type="match status" value="1"/>
</dbReference>
<dbReference type="Gene3D" id="3.30.70.270">
    <property type="match status" value="1"/>
</dbReference>
<dbReference type="InterPro" id="IPR012337">
    <property type="entry name" value="RNaseH-like_sf"/>
</dbReference>
<dbReference type="GO" id="GO:0042575">
    <property type="term" value="C:DNA polymerase complex"/>
    <property type="evidence" value="ECO:0007669"/>
    <property type="project" value="UniProtKB-ARBA"/>
</dbReference>
<dbReference type="EMBL" id="JYDW01000091">
    <property type="protein sequence ID" value="KRZ56554.1"/>
    <property type="molecule type" value="Genomic_DNA"/>
</dbReference>
<reference evidence="3 4" key="1">
    <citation type="submission" date="2015-05" db="EMBL/GenBank/DDBJ databases">
        <title>Evolution of Trichinella species and genotypes.</title>
        <authorList>
            <person name="Korhonen P.K."/>
            <person name="Edoardo P."/>
            <person name="Giuseppe L.R."/>
            <person name="Gasser R.B."/>
        </authorList>
    </citation>
    <scope>NUCLEOTIDE SEQUENCE [LARGE SCALE GENOMIC DNA]</scope>
    <source>
        <strain evidence="3">ISS10</strain>
    </source>
</reference>
<dbReference type="InterPro" id="IPR043502">
    <property type="entry name" value="DNA/RNA_pol_sf"/>
</dbReference>
<dbReference type="InterPro" id="IPR036397">
    <property type="entry name" value="RNaseH_sf"/>
</dbReference>
<comment type="caution">
    <text evidence="3">The sequence shown here is derived from an EMBL/GenBank/DDBJ whole genome shotgun (WGS) entry which is preliminary data.</text>
</comment>
<proteinExistence type="predicted"/>
<dbReference type="InterPro" id="IPR043128">
    <property type="entry name" value="Rev_trsase/Diguanyl_cyclase"/>
</dbReference>